<name>A0AAC8Q0L5_9BACT</name>
<protein>
    <submittedName>
        <fullName evidence="1 2">Protein kinase</fullName>
    </submittedName>
</protein>
<accession>A0AAC8Q0L5</accession>
<dbReference type="Proteomes" id="UP000256345">
    <property type="component" value="Unassembled WGS sequence"/>
</dbReference>
<evidence type="ECO:0000313" key="1">
    <source>
        <dbReference type="EMBL" id="AKI98596.1"/>
    </source>
</evidence>
<keyword evidence="4" id="KW-1185">Reference proteome</keyword>
<dbReference type="GO" id="GO:0016301">
    <property type="term" value="F:kinase activity"/>
    <property type="evidence" value="ECO:0007669"/>
    <property type="project" value="UniProtKB-KW"/>
</dbReference>
<dbReference type="RefSeq" id="WP_047853916.1">
    <property type="nucleotide sequence ID" value="NZ_CP011509.1"/>
</dbReference>
<dbReference type="KEGG" id="age:AA314_00223"/>
<organism evidence="1 3">
    <name type="scientific">Archangium gephyra</name>
    <dbReference type="NCBI Taxonomy" id="48"/>
    <lineage>
        <taxon>Bacteria</taxon>
        <taxon>Pseudomonadati</taxon>
        <taxon>Myxococcota</taxon>
        <taxon>Myxococcia</taxon>
        <taxon>Myxococcales</taxon>
        <taxon>Cystobacterineae</taxon>
        <taxon>Archangiaceae</taxon>
        <taxon>Archangium</taxon>
    </lineage>
</organism>
<reference evidence="1 3" key="1">
    <citation type="submission" date="2015-05" db="EMBL/GenBank/DDBJ databases">
        <title>Genome assembly of Archangium gephyra DSM 2261.</title>
        <authorList>
            <person name="Sharma G."/>
            <person name="Subramanian S."/>
        </authorList>
    </citation>
    <scope>NUCLEOTIDE SEQUENCE [LARGE SCALE GENOMIC DNA]</scope>
    <source>
        <strain evidence="1 3">DSM 2261</strain>
    </source>
</reference>
<gene>
    <name evidence="1" type="ORF">AA314_00223</name>
    <name evidence="2" type="ORF">ATI61_1228</name>
</gene>
<sequence>MDAPPSEEHAMPSFLKPCLIAASTLALTACVTFGKQKTNAPRLTCAPETVELMKKLRLEPGQQGSLQLDAAQPGGPTDYGVYRQGKVTSRLESAVGDLPAGTLVVGVLWMDTGKVQVRYTQASLPDGQNHPVCLVLGASAPGGLYAEAGTTPSAITLPRSAPFTVVSQFE</sequence>
<dbReference type="EMBL" id="QUMU01000022">
    <property type="protein sequence ID" value="REG20308.1"/>
    <property type="molecule type" value="Genomic_DNA"/>
</dbReference>
<dbReference type="EMBL" id="CP011509">
    <property type="protein sequence ID" value="AKI98596.1"/>
    <property type="molecule type" value="Genomic_DNA"/>
</dbReference>
<dbReference type="AlphaFoldDB" id="A0AAC8Q0L5"/>
<dbReference type="Proteomes" id="UP000035579">
    <property type="component" value="Chromosome"/>
</dbReference>
<keyword evidence="1" id="KW-0808">Transferase</keyword>
<proteinExistence type="predicted"/>
<evidence type="ECO:0000313" key="4">
    <source>
        <dbReference type="Proteomes" id="UP000256345"/>
    </source>
</evidence>
<keyword evidence="1" id="KW-0418">Kinase</keyword>
<reference evidence="2 4" key="2">
    <citation type="submission" date="2018-08" db="EMBL/GenBank/DDBJ databases">
        <title>Genomic Encyclopedia of Archaeal and Bacterial Type Strains, Phase II (KMG-II): from individual species to whole genera.</title>
        <authorList>
            <person name="Goeker M."/>
        </authorList>
    </citation>
    <scope>NUCLEOTIDE SEQUENCE [LARGE SCALE GENOMIC DNA]</scope>
    <source>
        <strain evidence="2 4">DSM 2261</strain>
    </source>
</reference>
<evidence type="ECO:0000313" key="3">
    <source>
        <dbReference type="Proteomes" id="UP000035579"/>
    </source>
</evidence>
<evidence type="ECO:0000313" key="2">
    <source>
        <dbReference type="EMBL" id="REG20308.1"/>
    </source>
</evidence>